<comment type="caution">
    <text evidence="4">The sequence shown here is derived from an EMBL/GenBank/DDBJ whole genome shotgun (WGS) entry which is preliminary data.</text>
</comment>
<evidence type="ECO:0008006" key="6">
    <source>
        <dbReference type="Google" id="ProtNLM"/>
    </source>
</evidence>
<organism evidence="4 5">
    <name type="scientific">Metabacillus fastidiosus</name>
    <dbReference type="NCBI Taxonomy" id="1458"/>
    <lineage>
        <taxon>Bacteria</taxon>
        <taxon>Bacillati</taxon>
        <taxon>Bacillota</taxon>
        <taxon>Bacilli</taxon>
        <taxon>Bacillales</taxon>
        <taxon>Bacillaceae</taxon>
        <taxon>Metabacillus</taxon>
    </lineage>
</organism>
<evidence type="ECO:0000313" key="5">
    <source>
        <dbReference type="Proteomes" id="UP001342826"/>
    </source>
</evidence>
<dbReference type="Pfam" id="PF22813">
    <property type="entry name" value="TcaA_2nd"/>
    <property type="match status" value="1"/>
</dbReference>
<feature type="domain" description="TcaA 4th" evidence="3">
    <location>
        <begin position="262"/>
        <end position="327"/>
    </location>
</feature>
<name>A0ABU6P4J4_9BACI</name>
<proteinExistence type="predicted"/>
<feature type="domain" description="TcaA 4th" evidence="3">
    <location>
        <begin position="186"/>
        <end position="240"/>
    </location>
</feature>
<dbReference type="InterPro" id="IPR054529">
    <property type="entry name" value="TcaA_2nd"/>
</dbReference>
<keyword evidence="1" id="KW-1133">Transmembrane helix</keyword>
<keyword evidence="1" id="KW-0472">Membrane</keyword>
<dbReference type="Proteomes" id="UP001342826">
    <property type="component" value="Unassembled WGS sequence"/>
</dbReference>
<evidence type="ECO:0000259" key="3">
    <source>
        <dbReference type="Pfam" id="PF22820"/>
    </source>
</evidence>
<sequence>MSYCGNCGTQLMGNDQFCAECGQQVQGEKAVNLEKRETATEQTRLGKGQGEPLFKSRKSKIIAICAAIFLILLAGSYFTVKQMTSSKAVAEGFIEAINKKDAKKIKKFINNGQYEMKADDRKAKEFLTYLHNNPRMITSIIEGLRYEAAVYENKASYGEPSSYVSLQHKGDKWVVFDNYTIKIPTYYMEISSDIDKTDIYVNGEKAGIIKEKEKSFGPYLPGEYEIKAVINSDYGTVEQKGKINTADLSGQTEAIGFDWSDHFINIETNDETAYLFINNKNTGKKISEISELGPIPLNGSIKVFAQRKTEKGVENTEAVTVQKETGAANLYFEEAGFNYPSNMTAWSDGSDVAVIENVILGHYQKISDDEYRAAYDLFSSSRKNKVDLDVWKKGLQENIRDEVTKLENIEVTGNYAKADIRMTSYDRTADGKTLVLEWGGHWKLVWESDGWKLNEAKLDKLASRIE</sequence>
<protein>
    <recommendedName>
        <fullName evidence="6">Zinc ribbon domain-containing protein</fullName>
    </recommendedName>
</protein>
<feature type="domain" description="TcaA second" evidence="2">
    <location>
        <begin position="88"/>
        <end position="183"/>
    </location>
</feature>
<keyword evidence="5" id="KW-1185">Reference proteome</keyword>
<dbReference type="RefSeq" id="WP_328015795.1">
    <property type="nucleotide sequence ID" value="NZ_JARTFS010000018.1"/>
</dbReference>
<dbReference type="PANTHER" id="PTHR40038:SF1">
    <property type="entry name" value="MEMBRANE-ASSOCIATED PROTEIN TCAA"/>
    <property type="match status" value="1"/>
</dbReference>
<gene>
    <name evidence="4" type="ORF">P9271_19905</name>
</gene>
<evidence type="ECO:0000259" key="2">
    <source>
        <dbReference type="Pfam" id="PF22813"/>
    </source>
</evidence>
<evidence type="ECO:0000313" key="4">
    <source>
        <dbReference type="EMBL" id="MED4403577.1"/>
    </source>
</evidence>
<dbReference type="PANTHER" id="PTHR40038">
    <property type="entry name" value="MEMBRANE-ASSOCIATED PROTEIN TCAA"/>
    <property type="match status" value="1"/>
</dbReference>
<reference evidence="4 5" key="1">
    <citation type="submission" date="2023-03" db="EMBL/GenBank/DDBJ databases">
        <title>Bacillus Genome Sequencing.</title>
        <authorList>
            <person name="Dunlap C."/>
        </authorList>
    </citation>
    <scope>NUCLEOTIDE SEQUENCE [LARGE SCALE GENOMIC DNA]</scope>
    <source>
        <strain evidence="4 5">NRS-1717</strain>
    </source>
</reference>
<evidence type="ECO:0000256" key="1">
    <source>
        <dbReference type="SAM" id="Phobius"/>
    </source>
</evidence>
<dbReference type="Pfam" id="PF22820">
    <property type="entry name" value="TcaA_3rd_4th"/>
    <property type="match status" value="2"/>
</dbReference>
<feature type="transmembrane region" description="Helical" evidence="1">
    <location>
        <begin position="61"/>
        <end position="80"/>
    </location>
</feature>
<dbReference type="InterPro" id="IPR054530">
    <property type="entry name" value="TcaA_4th"/>
</dbReference>
<accession>A0ABU6P4J4</accession>
<keyword evidence="1" id="KW-0812">Transmembrane</keyword>
<dbReference type="EMBL" id="JARTFS010000018">
    <property type="protein sequence ID" value="MED4403577.1"/>
    <property type="molecule type" value="Genomic_DNA"/>
</dbReference>